<dbReference type="RefSeq" id="XP_066720275.1">
    <property type="nucleotide sequence ID" value="XM_066854420.1"/>
</dbReference>
<dbReference type="Pfam" id="PF06985">
    <property type="entry name" value="HET"/>
    <property type="match status" value="1"/>
</dbReference>
<evidence type="ECO:0000313" key="2">
    <source>
        <dbReference type="EMBL" id="KAK8079204.1"/>
    </source>
</evidence>
<reference evidence="2 3" key="1">
    <citation type="submission" date="2023-01" db="EMBL/GenBank/DDBJ databases">
        <title>Analysis of 21 Apiospora genomes using comparative genomics revels a genus with tremendous synthesis potential of carbohydrate active enzymes and secondary metabolites.</title>
        <authorList>
            <person name="Sorensen T."/>
        </authorList>
    </citation>
    <scope>NUCLEOTIDE SEQUENCE [LARGE SCALE GENOMIC DNA]</scope>
    <source>
        <strain evidence="2 3">CBS 135458</strain>
    </source>
</reference>
<dbReference type="PANTHER" id="PTHR24148:SF73">
    <property type="entry name" value="HET DOMAIN PROTEIN (AFU_ORTHOLOGUE AFUA_8G01020)"/>
    <property type="match status" value="1"/>
</dbReference>
<dbReference type="PANTHER" id="PTHR24148">
    <property type="entry name" value="ANKYRIN REPEAT DOMAIN-CONTAINING PROTEIN 39 HOMOLOG-RELATED"/>
    <property type="match status" value="1"/>
</dbReference>
<accession>A0ABR1WAK7</accession>
<organism evidence="2 3">
    <name type="scientific">Apiospora phragmitis</name>
    <dbReference type="NCBI Taxonomy" id="2905665"/>
    <lineage>
        <taxon>Eukaryota</taxon>
        <taxon>Fungi</taxon>
        <taxon>Dikarya</taxon>
        <taxon>Ascomycota</taxon>
        <taxon>Pezizomycotina</taxon>
        <taxon>Sordariomycetes</taxon>
        <taxon>Xylariomycetidae</taxon>
        <taxon>Amphisphaeriales</taxon>
        <taxon>Apiosporaceae</taxon>
        <taxon>Apiospora</taxon>
    </lineage>
</organism>
<protein>
    <submittedName>
        <fullName evidence="2">HET-domain-containing protein</fullName>
    </submittedName>
</protein>
<keyword evidence="3" id="KW-1185">Reference proteome</keyword>
<dbReference type="InterPro" id="IPR010730">
    <property type="entry name" value="HET"/>
</dbReference>
<sequence length="160" mass="18667">MAQPYRHEPLEPPDSIRLLDLLPARKWDAPVECRIRQMPAKKARDKYEALSYVWGALEGDRPITCDGDELLITPNCYDAILHLRHRFRVRTLWIDSICTDQRRTPGSTQERNHQVKQMGLVYRNASKVNVWLWTEYHGFHIEDVHAVEGPIKDDAGHSRT</sequence>
<evidence type="ECO:0000313" key="3">
    <source>
        <dbReference type="Proteomes" id="UP001480595"/>
    </source>
</evidence>
<gene>
    <name evidence="2" type="ORF">PG994_003011</name>
</gene>
<dbReference type="EMBL" id="JAQQWL010000003">
    <property type="protein sequence ID" value="KAK8079204.1"/>
    <property type="molecule type" value="Genomic_DNA"/>
</dbReference>
<name>A0ABR1WAK7_9PEZI</name>
<comment type="caution">
    <text evidence="2">The sequence shown here is derived from an EMBL/GenBank/DDBJ whole genome shotgun (WGS) entry which is preliminary data.</text>
</comment>
<feature type="domain" description="Heterokaryon incompatibility" evidence="1">
    <location>
        <begin position="47"/>
        <end position="135"/>
    </location>
</feature>
<dbReference type="GeneID" id="92087483"/>
<proteinExistence type="predicted"/>
<dbReference type="InterPro" id="IPR052895">
    <property type="entry name" value="HetReg/Transcr_Mod"/>
</dbReference>
<dbReference type="Proteomes" id="UP001480595">
    <property type="component" value="Unassembled WGS sequence"/>
</dbReference>
<evidence type="ECO:0000259" key="1">
    <source>
        <dbReference type="Pfam" id="PF06985"/>
    </source>
</evidence>